<feature type="transmembrane region" description="Helical" evidence="13">
    <location>
        <begin position="201"/>
        <end position="222"/>
    </location>
</feature>
<keyword evidence="2" id="KW-0813">Transport</keyword>
<keyword evidence="12 13" id="KW-0472">Membrane</keyword>
<accession>A0A850RCP7</accession>
<dbReference type="PROSITE" id="PS50929">
    <property type="entry name" value="ABC_TM1F"/>
    <property type="match status" value="1"/>
</dbReference>
<dbReference type="Gene3D" id="3.90.70.10">
    <property type="entry name" value="Cysteine proteinases"/>
    <property type="match status" value="1"/>
</dbReference>
<proteinExistence type="predicted"/>
<evidence type="ECO:0000256" key="8">
    <source>
        <dbReference type="ARBA" id="ARBA00022807"/>
    </source>
</evidence>
<evidence type="ECO:0000313" key="17">
    <source>
        <dbReference type="EMBL" id="NVY96538.1"/>
    </source>
</evidence>
<dbReference type="GO" id="GO:0005886">
    <property type="term" value="C:plasma membrane"/>
    <property type="evidence" value="ECO:0007669"/>
    <property type="project" value="UniProtKB-SubCell"/>
</dbReference>
<keyword evidence="3" id="KW-1003">Cell membrane</keyword>
<reference evidence="17 18" key="1">
    <citation type="submission" date="2020-06" db="EMBL/GenBank/DDBJ databases">
        <authorList>
            <person name="Kang J."/>
        </authorList>
    </citation>
    <scope>NUCLEOTIDE SEQUENCE [LARGE SCALE GENOMIC DNA]</scope>
    <source>
        <strain evidence="17 18">DCY120</strain>
    </source>
</reference>
<dbReference type="Pfam" id="PF03412">
    <property type="entry name" value="Peptidase_C39"/>
    <property type="match status" value="1"/>
</dbReference>
<evidence type="ECO:0000256" key="10">
    <source>
        <dbReference type="ARBA" id="ARBA00022967"/>
    </source>
</evidence>
<dbReference type="SUPFAM" id="SSF52540">
    <property type="entry name" value="P-loop containing nucleoside triphosphate hydrolases"/>
    <property type="match status" value="1"/>
</dbReference>
<dbReference type="GO" id="GO:0016887">
    <property type="term" value="F:ATP hydrolysis activity"/>
    <property type="evidence" value="ECO:0007669"/>
    <property type="project" value="InterPro"/>
</dbReference>
<dbReference type="InterPro" id="IPR005897">
    <property type="entry name" value="Pept_C39_ABC_bacteriocin"/>
</dbReference>
<dbReference type="InterPro" id="IPR036640">
    <property type="entry name" value="ABC1_TM_sf"/>
</dbReference>
<keyword evidence="11 13" id="KW-1133">Transmembrane helix</keyword>
<dbReference type="PROSITE" id="PS00211">
    <property type="entry name" value="ABC_TRANSPORTER_1"/>
    <property type="match status" value="1"/>
</dbReference>
<feature type="transmembrane region" description="Helical" evidence="13">
    <location>
        <begin position="396"/>
        <end position="415"/>
    </location>
</feature>
<keyword evidence="6" id="KW-0547">Nucleotide-binding</keyword>
<dbReference type="PANTHER" id="PTHR43394:SF1">
    <property type="entry name" value="ATP-BINDING CASSETTE SUB-FAMILY B MEMBER 10, MITOCHONDRIAL"/>
    <property type="match status" value="1"/>
</dbReference>
<dbReference type="InterPro" id="IPR039421">
    <property type="entry name" value="Type_1_exporter"/>
</dbReference>
<dbReference type="AlphaFoldDB" id="A0A850RCP7"/>
<dbReference type="EMBL" id="JABZEC010000004">
    <property type="protein sequence ID" value="NVY96538.1"/>
    <property type="molecule type" value="Genomic_DNA"/>
</dbReference>
<dbReference type="PANTHER" id="PTHR43394">
    <property type="entry name" value="ATP-DEPENDENT PERMEASE MDL1, MITOCHONDRIAL"/>
    <property type="match status" value="1"/>
</dbReference>
<dbReference type="SMART" id="SM00382">
    <property type="entry name" value="AAA"/>
    <property type="match status" value="1"/>
</dbReference>
<dbReference type="InterPro" id="IPR011527">
    <property type="entry name" value="ABC1_TM_dom"/>
</dbReference>
<keyword evidence="7" id="KW-0378">Hydrolase</keyword>
<evidence type="ECO:0000256" key="3">
    <source>
        <dbReference type="ARBA" id="ARBA00022475"/>
    </source>
</evidence>
<keyword evidence="4" id="KW-0645">Protease</keyword>
<evidence type="ECO:0000256" key="9">
    <source>
        <dbReference type="ARBA" id="ARBA00022840"/>
    </source>
</evidence>
<dbReference type="Gene3D" id="3.40.50.300">
    <property type="entry name" value="P-loop containing nucleotide triphosphate hydrolases"/>
    <property type="match status" value="1"/>
</dbReference>
<dbReference type="GO" id="GO:0043214">
    <property type="term" value="F:ABC-type bacteriocin transporter activity"/>
    <property type="evidence" value="ECO:0007669"/>
    <property type="project" value="InterPro"/>
</dbReference>
<dbReference type="FunFam" id="3.40.50.300:FF:000854">
    <property type="entry name" value="Multidrug ABC transporter ATP-binding protein"/>
    <property type="match status" value="1"/>
</dbReference>
<dbReference type="Gene3D" id="1.20.1560.10">
    <property type="entry name" value="ABC transporter type 1, transmembrane domain"/>
    <property type="match status" value="1"/>
</dbReference>
<organism evidence="17 18">
    <name type="scientific">Bombilactobacillus apium</name>
    <dbReference type="NCBI Taxonomy" id="2675299"/>
    <lineage>
        <taxon>Bacteria</taxon>
        <taxon>Bacillati</taxon>
        <taxon>Bacillota</taxon>
        <taxon>Bacilli</taxon>
        <taxon>Lactobacillales</taxon>
        <taxon>Lactobacillaceae</taxon>
        <taxon>Bombilactobacillus</taxon>
    </lineage>
</organism>
<dbReference type="InterPro" id="IPR027417">
    <property type="entry name" value="P-loop_NTPase"/>
</dbReference>
<evidence type="ECO:0000256" key="1">
    <source>
        <dbReference type="ARBA" id="ARBA00004651"/>
    </source>
</evidence>
<dbReference type="CDD" id="cd02418">
    <property type="entry name" value="Peptidase_C39B"/>
    <property type="match status" value="1"/>
</dbReference>
<name>A0A850RCP7_9LACO</name>
<evidence type="ECO:0000256" key="13">
    <source>
        <dbReference type="SAM" id="Phobius"/>
    </source>
</evidence>
<evidence type="ECO:0000313" key="18">
    <source>
        <dbReference type="Proteomes" id="UP000563523"/>
    </source>
</evidence>
<dbReference type="InterPro" id="IPR005074">
    <property type="entry name" value="Peptidase_C39"/>
</dbReference>
<dbReference type="InterPro" id="IPR017871">
    <property type="entry name" value="ABC_transporter-like_CS"/>
</dbReference>
<evidence type="ECO:0000256" key="4">
    <source>
        <dbReference type="ARBA" id="ARBA00022670"/>
    </source>
</evidence>
<keyword evidence="8" id="KW-0788">Thiol protease</keyword>
<evidence type="ECO:0000259" key="14">
    <source>
        <dbReference type="PROSITE" id="PS50893"/>
    </source>
</evidence>
<evidence type="ECO:0000256" key="5">
    <source>
        <dbReference type="ARBA" id="ARBA00022692"/>
    </source>
</evidence>
<keyword evidence="18" id="KW-1185">Reference proteome</keyword>
<evidence type="ECO:0000259" key="16">
    <source>
        <dbReference type="PROSITE" id="PS50990"/>
    </source>
</evidence>
<comment type="caution">
    <text evidence="17">The sequence shown here is derived from an EMBL/GenBank/DDBJ whole genome shotgun (WGS) entry which is preliminary data.</text>
</comment>
<protein>
    <submittedName>
        <fullName evidence="17">Peptide cleavage/export ABC transporter</fullName>
    </submittedName>
</protein>
<dbReference type="RefSeq" id="WP_176942705.1">
    <property type="nucleotide sequence ID" value="NZ_JABZEC010000004.1"/>
</dbReference>
<evidence type="ECO:0000259" key="15">
    <source>
        <dbReference type="PROSITE" id="PS50929"/>
    </source>
</evidence>
<dbReference type="Pfam" id="PF00005">
    <property type="entry name" value="ABC_tran"/>
    <property type="match status" value="1"/>
</dbReference>
<feature type="domain" description="Peptidase C39" evidence="16">
    <location>
        <begin position="10"/>
        <end position="137"/>
    </location>
</feature>
<gene>
    <name evidence="17" type="ORF">HU830_05075</name>
</gene>
<dbReference type="InterPro" id="IPR003439">
    <property type="entry name" value="ABC_transporter-like_ATP-bd"/>
</dbReference>
<dbReference type="GO" id="GO:0015421">
    <property type="term" value="F:ABC-type oligopeptide transporter activity"/>
    <property type="evidence" value="ECO:0007669"/>
    <property type="project" value="TreeGrafter"/>
</dbReference>
<dbReference type="GO" id="GO:0008234">
    <property type="term" value="F:cysteine-type peptidase activity"/>
    <property type="evidence" value="ECO:0007669"/>
    <property type="project" value="UniProtKB-KW"/>
</dbReference>
<evidence type="ECO:0000256" key="12">
    <source>
        <dbReference type="ARBA" id="ARBA00023136"/>
    </source>
</evidence>
<dbReference type="NCBIfam" id="TIGR01193">
    <property type="entry name" value="bacteriocin_ABC"/>
    <property type="match status" value="1"/>
</dbReference>
<keyword evidence="10" id="KW-1278">Translocase</keyword>
<dbReference type="GO" id="GO:0006508">
    <property type="term" value="P:proteolysis"/>
    <property type="evidence" value="ECO:0007669"/>
    <property type="project" value="UniProtKB-KW"/>
</dbReference>
<dbReference type="InterPro" id="IPR003593">
    <property type="entry name" value="AAA+_ATPase"/>
</dbReference>
<dbReference type="Pfam" id="PF00664">
    <property type="entry name" value="ABC_membrane"/>
    <property type="match status" value="1"/>
</dbReference>
<dbReference type="SUPFAM" id="SSF90123">
    <property type="entry name" value="ABC transporter transmembrane region"/>
    <property type="match status" value="1"/>
</dbReference>
<evidence type="ECO:0000256" key="7">
    <source>
        <dbReference type="ARBA" id="ARBA00022801"/>
    </source>
</evidence>
<feature type="domain" description="ABC transporter" evidence="14">
    <location>
        <begin position="484"/>
        <end position="717"/>
    </location>
</feature>
<evidence type="ECO:0000256" key="11">
    <source>
        <dbReference type="ARBA" id="ARBA00022989"/>
    </source>
</evidence>
<dbReference type="PROSITE" id="PS50990">
    <property type="entry name" value="PEPTIDASE_C39"/>
    <property type="match status" value="1"/>
</dbReference>
<keyword evidence="9" id="KW-0067">ATP-binding</keyword>
<evidence type="ECO:0000256" key="2">
    <source>
        <dbReference type="ARBA" id="ARBA00022448"/>
    </source>
</evidence>
<feature type="transmembrane region" description="Helical" evidence="13">
    <location>
        <begin position="278"/>
        <end position="300"/>
    </location>
</feature>
<feature type="transmembrane region" description="Helical" evidence="13">
    <location>
        <begin position="167"/>
        <end position="189"/>
    </location>
</feature>
<feature type="transmembrane region" description="Helical" evidence="13">
    <location>
        <begin position="306"/>
        <end position="325"/>
    </location>
</feature>
<feature type="domain" description="ABC transmembrane type-1" evidence="15">
    <location>
        <begin position="171"/>
        <end position="450"/>
    </location>
</feature>
<sequence length="724" mass="81162">MNLKKIYVAQVDEEDCGVASLAMILKNYGSQFSLAKLRNFTKTNNEGTTALGLKKAAEHFDLEVRAIQADMTLFDLQDIPYPFIAHVIKEGGLLHYYVVLQATGKNILIADPNPDIQITKMPRKQFAQEWSGVALFFAPTSTYKPVKDKKSDSLFQFLPVILKQKQLLINIILAALLVTLISILGSYFLQSIIDTYIPNNTMHTLSLIAIGLIVAYIFQALFSYAENFLLAILGQRLSIDIILGYIRHIFELPMSFFTTRKTGDIISRFNDANKIIDALASSIISVGLDLTIVVIMAIVLTLQNGILFLITLVALPIYSIIIWIFNKPFETLNRKQMESGAILDSSIIEDLHGIETIKALSSEQQSYQKVDQEFVDLLRKNLKYTKIDQLQQALKLFVQLGLGVVVLWIGSNLVVRNVLTIGQLMTFNALLTYFTNPLQNIINLQPKLQSAKVANNRLSEIYFIDSEFKQQRPIKNIESLQGPIVLEHIHYKYGYGEDVLNDINLTIQPQSKLTIVGMSGSGKSTLVKLLVSFFDPSAGRVLINKNNLIEIDKETLRSQIIYVPQTPYVFSGTILENLKLGNRKDVTFEDIRQACAIAQIQTDIEKMSLQYETPLDENGDILSGGQKQRITIARALLSPAQVLILDESTSGLDAITEAHLIDELLDLNKTIIFIAHRLAIAQKTNNIVVLKHGKLIEQGTHQELVHLRGEYYQLLHATGDDNNG</sequence>
<dbReference type="PROSITE" id="PS50893">
    <property type="entry name" value="ABC_TRANSPORTER_2"/>
    <property type="match status" value="1"/>
</dbReference>
<dbReference type="GO" id="GO:0005524">
    <property type="term" value="F:ATP binding"/>
    <property type="evidence" value="ECO:0007669"/>
    <property type="project" value="UniProtKB-KW"/>
</dbReference>
<dbReference type="Proteomes" id="UP000563523">
    <property type="component" value="Unassembled WGS sequence"/>
</dbReference>
<dbReference type="CDD" id="cd18570">
    <property type="entry name" value="ABC_6TM_PCAT1_LagD_like"/>
    <property type="match status" value="1"/>
</dbReference>
<comment type="subcellular location">
    <subcellularLocation>
        <location evidence="1">Cell membrane</location>
        <topology evidence="1">Multi-pass membrane protein</topology>
    </subcellularLocation>
</comment>
<keyword evidence="5 13" id="KW-0812">Transmembrane</keyword>
<evidence type="ECO:0000256" key="6">
    <source>
        <dbReference type="ARBA" id="ARBA00022741"/>
    </source>
</evidence>